<reference evidence="1 2" key="1">
    <citation type="journal article" date="2024" name="G3 (Bethesda)">
        <title>Genome assembly of Hibiscus sabdariffa L. provides insights into metabolisms of medicinal natural products.</title>
        <authorList>
            <person name="Kim T."/>
        </authorList>
    </citation>
    <scope>NUCLEOTIDE SEQUENCE [LARGE SCALE GENOMIC DNA]</scope>
    <source>
        <strain evidence="1">TK-2024</strain>
        <tissue evidence="1">Old leaves</tissue>
    </source>
</reference>
<protein>
    <submittedName>
        <fullName evidence="1">Uncharacterized protein</fullName>
    </submittedName>
</protein>
<dbReference type="Proteomes" id="UP001396334">
    <property type="component" value="Unassembled WGS sequence"/>
</dbReference>
<gene>
    <name evidence="1" type="ORF">V6N11_013076</name>
</gene>
<evidence type="ECO:0000313" key="2">
    <source>
        <dbReference type="Proteomes" id="UP001396334"/>
    </source>
</evidence>
<dbReference type="EMBL" id="JBBPBN010000349">
    <property type="protein sequence ID" value="KAK8488439.1"/>
    <property type="molecule type" value="Genomic_DNA"/>
</dbReference>
<keyword evidence="2" id="KW-1185">Reference proteome</keyword>
<organism evidence="1 2">
    <name type="scientific">Hibiscus sabdariffa</name>
    <name type="common">roselle</name>
    <dbReference type="NCBI Taxonomy" id="183260"/>
    <lineage>
        <taxon>Eukaryota</taxon>
        <taxon>Viridiplantae</taxon>
        <taxon>Streptophyta</taxon>
        <taxon>Embryophyta</taxon>
        <taxon>Tracheophyta</taxon>
        <taxon>Spermatophyta</taxon>
        <taxon>Magnoliopsida</taxon>
        <taxon>eudicotyledons</taxon>
        <taxon>Gunneridae</taxon>
        <taxon>Pentapetalae</taxon>
        <taxon>rosids</taxon>
        <taxon>malvids</taxon>
        <taxon>Malvales</taxon>
        <taxon>Malvaceae</taxon>
        <taxon>Malvoideae</taxon>
        <taxon>Hibiscus</taxon>
    </lineage>
</organism>
<proteinExistence type="predicted"/>
<accession>A0ABR2A5Y5</accession>
<sequence length="201" mass="21470">MLAANQLPATQLSASKFPAKLLVYQRRHKPSIQSVSLPSQQADICLHQESSAGLSQISNFQDDVLATVQEHSAENSSIPCDVLANVQEHFAENSNILGDVLANDQEHPLTASKSYLFPVSQESQVSINSSSVGFQGLSISSNTSTTSSSQKQLQSVSSFLIANGNTGAQKSYASLVSGLRMGCHPMLTRSKTGFLKNKKGT</sequence>
<comment type="caution">
    <text evidence="1">The sequence shown here is derived from an EMBL/GenBank/DDBJ whole genome shotgun (WGS) entry which is preliminary data.</text>
</comment>
<name>A0ABR2A5Y5_9ROSI</name>
<evidence type="ECO:0000313" key="1">
    <source>
        <dbReference type="EMBL" id="KAK8488439.1"/>
    </source>
</evidence>